<dbReference type="InterPro" id="IPR020845">
    <property type="entry name" value="AMP-binding_CS"/>
</dbReference>
<feature type="domain" description="AMP-dependent synthetase/ligase" evidence="1">
    <location>
        <begin position="16"/>
        <end position="386"/>
    </location>
</feature>
<comment type="caution">
    <text evidence="3">The sequence shown here is derived from an EMBL/GenBank/DDBJ whole genome shotgun (WGS) entry which is preliminary data.</text>
</comment>
<name>A0A7K0DJ74_9NOCA</name>
<dbReference type="Proteomes" id="UP000431401">
    <property type="component" value="Unassembled WGS sequence"/>
</dbReference>
<dbReference type="PROSITE" id="PS00455">
    <property type="entry name" value="AMP_BINDING"/>
    <property type="match status" value="1"/>
</dbReference>
<dbReference type="RefSeq" id="WP_319942622.1">
    <property type="nucleotide sequence ID" value="NZ_WEGI01000002.1"/>
</dbReference>
<dbReference type="PANTHER" id="PTHR43767:SF1">
    <property type="entry name" value="NONRIBOSOMAL PEPTIDE SYNTHASE PES1 (EUROFUNG)-RELATED"/>
    <property type="match status" value="1"/>
</dbReference>
<dbReference type="InterPro" id="IPR050237">
    <property type="entry name" value="ATP-dep_AMP-bd_enzyme"/>
</dbReference>
<organism evidence="3 4">
    <name type="scientific">Nocardia aurantia</name>
    <dbReference type="NCBI Taxonomy" id="2585199"/>
    <lineage>
        <taxon>Bacteria</taxon>
        <taxon>Bacillati</taxon>
        <taxon>Actinomycetota</taxon>
        <taxon>Actinomycetes</taxon>
        <taxon>Mycobacteriales</taxon>
        <taxon>Nocardiaceae</taxon>
        <taxon>Nocardia</taxon>
    </lineage>
</organism>
<protein>
    <submittedName>
        <fullName evidence="3">3-[(3aS,4S,7aS)-7a-methyl-1, 5-dioxo-octahydro-1H-inden-4-yl]propanoyl:CoA ligase</fullName>
        <ecNumber evidence="3">6.2.1.41</ecNumber>
    </submittedName>
</protein>
<gene>
    <name evidence="3" type="primary">fadD3_2</name>
    <name evidence="3" type="ORF">NRB56_12640</name>
</gene>
<keyword evidence="4" id="KW-1185">Reference proteome</keyword>
<sequence>MFDDTDRSIPARLLRIAAAQPDREAVVDGEIRITYARLASGVVQSTRAAQAAGILPGDRAAIWAPNGYRWIVAALGILGARGVVVPVNTRFKGAEAAEVLARAGVRIVFTDNDFLGANFAALLAPHRAELPEPIRVVVLNGPAREDVPWPRYLGAGRLVSEQAATERIASIRADDPCDILFTSGTTGRPKGAVATHGRLLRLYDDWCDIVGLHSGGKQLVITPFFHSFGYKAGWLATLLRGATVVPMAVFDVGTVLAAVERERITLLPGPPTLLQDLLDSPDRDRYDLSSLRATVIGAATIPVDLIRRLRDEMTFTTILSGYGLTETNGPASLCRPGDDLDTVAHTAGKAMPDTEIRIIDSGGGALPPGEHGEIVIRGYHLMTGYLDDPAATAAAIDGDGWLHTGDLGRLDEHGNLIITGRMKEMFVVGGFNVYPAEIENLLLSHDAVARVAVIGVPDPRLGEVGAAFVVLRPGATDTPAGLLAWARDRMANYKVPRHIEIRAELPVNALGKILKDELLAHATTRGETTWA</sequence>
<dbReference type="Gene3D" id="3.30.300.30">
    <property type="match status" value="1"/>
</dbReference>
<dbReference type="SUPFAM" id="SSF56801">
    <property type="entry name" value="Acetyl-CoA synthetase-like"/>
    <property type="match status" value="1"/>
</dbReference>
<dbReference type="PANTHER" id="PTHR43767">
    <property type="entry name" value="LONG-CHAIN-FATTY-ACID--COA LIGASE"/>
    <property type="match status" value="1"/>
</dbReference>
<dbReference type="NCBIfam" id="NF005801">
    <property type="entry name" value="PRK07656.1"/>
    <property type="match status" value="1"/>
</dbReference>
<dbReference type="Pfam" id="PF13193">
    <property type="entry name" value="AMP-binding_C"/>
    <property type="match status" value="1"/>
</dbReference>
<evidence type="ECO:0000313" key="4">
    <source>
        <dbReference type="Proteomes" id="UP000431401"/>
    </source>
</evidence>
<reference evidence="3 4" key="1">
    <citation type="submission" date="2019-10" db="EMBL/GenBank/DDBJ databases">
        <title>Nocardia macrotermitis sp. nov. and Nocardia aurantia sp. nov., isolated from the gut of fungus growing-termite Macrotermes natalensis.</title>
        <authorList>
            <person name="Benndorf R."/>
            <person name="Schwitalla J."/>
            <person name="Martin K."/>
            <person name="De Beer W."/>
            <person name="Kaster A.-K."/>
            <person name="Vollmers J."/>
            <person name="Poulsen M."/>
            <person name="Beemelmanns C."/>
        </authorList>
    </citation>
    <scope>NUCLEOTIDE SEQUENCE [LARGE SCALE GENOMIC DNA]</scope>
    <source>
        <strain evidence="3 4">RB56</strain>
    </source>
</reference>
<accession>A0A7K0DJ74</accession>
<dbReference type="InterPro" id="IPR045851">
    <property type="entry name" value="AMP-bd_C_sf"/>
</dbReference>
<dbReference type="InterPro" id="IPR042099">
    <property type="entry name" value="ANL_N_sf"/>
</dbReference>
<dbReference type="EC" id="6.2.1.41" evidence="3"/>
<keyword evidence="3" id="KW-0436">Ligase</keyword>
<dbReference type="Gene3D" id="3.40.50.12780">
    <property type="entry name" value="N-terminal domain of ligase-like"/>
    <property type="match status" value="1"/>
</dbReference>
<dbReference type="EMBL" id="WEGI01000002">
    <property type="protein sequence ID" value="MQY25707.1"/>
    <property type="molecule type" value="Genomic_DNA"/>
</dbReference>
<evidence type="ECO:0000313" key="3">
    <source>
        <dbReference type="EMBL" id="MQY25707.1"/>
    </source>
</evidence>
<feature type="domain" description="AMP-binding enzyme C-terminal" evidence="2">
    <location>
        <begin position="437"/>
        <end position="512"/>
    </location>
</feature>
<dbReference type="Pfam" id="PF00501">
    <property type="entry name" value="AMP-binding"/>
    <property type="match status" value="1"/>
</dbReference>
<dbReference type="InterPro" id="IPR025110">
    <property type="entry name" value="AMP-bd_C"/>
</dbReference>
<evidence type="ECO:0000259" key="1">
    <source>
        <dbReference type="Pfam" id="PF00501"/>
    </source>
</evidence>
<evidence type="ECO:0000259" key="2">
    <source>
        <dbReference type="Pfam" id="PF13193"/>
    </source>
</evidence>
<dbReference type="AlphaFoldDB" id="A0A7K0DJ74"/>
<proteinExistence type="predicted"/>
<dbReference type="GO" id="GO:0016878">
    <property type="term" value="F:acid-thiol ligase activity"/>
    <property type="evidence" value="ECO:0007669"/>
    <property type="project" value="UniProtKB-ARBA"/>
</dbReference>
<dbReference type="InterPro" id="IPR000873">
    <property type="entry name" value="AMP-dep_synth/lig_dom"/>
</dbReference>